<evidence type="ECO:0000313" key="6">
    <source>
        <dbReference type="Proteomes" id="UP001589738"/>
    </source>
</evidence>
<dbReference type="Pfam" id="PF00704">
    <property type="entry name" value="Glyco_hydro_18"/>
    <property type="match status" value="1"/>
</dbReference>
<dbReference type="SMART" id="SM00636">
    <property type="entry name" value="Glyco_18"/>
    <property type="match status" value="1"/>
</dbReference>
<dbReference type="Gene3D" id="3.10.350.10">
    <property type="entry name" value="LysM domain"/>
    <property type="match status" value="1"/>
</dbReference>
<dbReference type="InterPro" id="IPR011583">
    <property type="entry name" value="Chitinase_II/V-like_cat"/>
</dbReference>
<feature type="domain" description="LysM" evidence="3">
    <location>
        <begin position="348"/>
        <end position="391"/>
    </location>
</feature>
<keyword evidence="1" id="KW-0378">Hydrolase</keyword>
<dbReference type="InterPro" id="IPR002477">
    <property type="entry name" value="Peptidoglycan-bd-like"/>
</dbReference>
<dbReference type="PROSITE" id="PS51782">
    <property type="entry name" value="LYSM"/>
    <property type="match status" value="1"/>
</dbReference>
<dbReference type="InterPro" id="IPR017853">
    <property type="entry name" value="GH"/>
</dbReference>
<name>A0ABV6KXV6_9BACI</name>
<comment type="caution">
    <text evidence="5">The sequence shown here is derived from an EMBL/GenBank/DDBJ whole genome shotgun (WGS) entry which is preliminary data.</text>
</comment>
<dbReference type="Gene3D" id="3.20.20.80">
    <property type="entry name" value="Glycosidases"/>
    <property type="match status" value="1"/>
</dbReference>
<dbReference type="RefSeq" id="WP_340903526.1">
    <property type="nucleotide sequence ID" value="NZ_JBHLUU010000127.1"/>
</dbReference>
<dbReference type="SMART" id="SM00257">
    <property type="entry name" value="LysM"/>
    <property type="match status" value="1"/>
</dbReference>
<dbReference type="SUPFAM" id="SSF54106">
    <property type="entry name" value="LysM domain"/>
    <property type="match status" value="1"/>
</dbReference>
<dbReference type="InterPro" id="IPR029070">
    <property type="entry name" value="Chitinase_insertion_sf"/>
</dbReference>
<dbReference type="SUPFAM" id="SSF51445">
    <property type="entry name" value="(Trans)glycosidases"/>
    <property type="match status" value="1"/>
</dbReference>
<dbReference type="Proteomes" id="UP001589738">
    <property type="component" value="Unassembled WGS sequence"/>
</dbReference>
<keyword evidence="1" id="KW-0326">Glycosidase</keyword>
<dbReference type="Gene3D" id="1.10.101.10">
    <property type="entry name" value="PGBD-like superfamily/PGBD"/>
    <property type="match status" value="2"/>
</dbReference>
<sequence length="609" mass="66028">MSYLYFGNTNSYISQVDKTQGNLNQVSPSYFDLNADGSLKISSQFDPAFVTQMHARGIKVVPFLSNHWDRTLGRQELSNREKLSSQIADFIVKNNLDGVQVDIENVTDIDREAYTDLVRLLREKLPANKEISVAIAANPNGWNKGWHGSYDYKELAKYASYLMIMAYDESYTGGPQGPVASYGWVERSIQYSLNQGVAADKIVLGVPFYGRYWKEGEATGGAGISNNRVDEMLAKYGGTVTYDEKTQSPKATITIKPGDPTMTIAGNTLTAGTYHIWYENHESIKAKLQLIHKYNLKGSGSWSLGQESSSIWQSYRTWLAHDGQVEVSTVNETQPKEQTGSTAPSSAVTHIVQSGDTLWKVATTYKMTVDELKAWNQLTTDSIFIGQALKVKVLQTEPTNQQPITSQPAANTPGAVSAPVPTTPVPPPAPAPKPAVAPPRAPAPIVAAPAKKYPTLRVGSSGSAVTDMQNKLKKAGIYKGSVHGKYDTSTRNAVIAFQKKYKLKADGVAGPATLSKLDAVIAPTKVATVSKPATTSVKKYPTLRSGSKGAAVVDMQNKLKKNGVYRGNSLGVYDAATRNAVIAFQKKYKLKADGIAGPATLSKLDMVTK</sequence>
<dbReference type="PANTHER" id="PTHR46066">
    <property type="entry name" value="CHITINASE DOMAIN-CONTAINING PROTEIN 1 FAMILY MEMBER"/>
    <property type="match status" value="1"/>
</dbReference>
<dbReference type="InterPro" id="IPR036366">
    <property type="entry name" value="PGBDSf"/>
</dbReference>
<feature type="compositionally biased region" description="Polar residues" evidence="2">
    <location>
        <begin position="399"/>
        <end position="410"/>
    </location>
</feature>
<dbReference type="EMBL" id="JBHLUU010000127">
    <property type="protein sequence ID" value="MFC0478155.1"/>
    <property type="molecule type" value="Genomic_DNA"/>
</dbReference>
<dbReference type="CDD" id="cd00118">
    <property type="entry name" value="LysM"/>
    <property type="match status" value="1"/>
</dbReference>
<organism evidence="5 6">
    <name type="scientific">Robertmurraya beringensis</name>
    <dbReference type="NCBI Taxonomy" id="641660"/>
    <lineage>
        <taxon>Bacteria</taxon>
        <taxon>Bacillati</taxon>
        <taxon>Bacillota</taxon>
        <taxon>Bacilli</taxon>
        <taxon>Bacillales</taxon>
        <taxon>Bacillaceae</taxon>
        <taxon>Robertmurraya</taxon>
    </lineage>
</organism>
<feature type="region of interest" description="Disordered" evidence="2">
    <location>
        <begin position="399"/>
        <end position="437"/>
    </location>
</feature>
<keyword evidence="6" id="KW-1185">Reference proteome</keyword>
<dbReference type="InterPro" id="IPR036779">
    <property type="entry name" value="LysM_dom_sf"/>
</dbReference>
<dbReference type="InterPro" id="IPR018392">
    <property type="entry name" value="LysM"/>
</dbReference>
<proteinExistence type="predicted"/>
<evidence type="ECO:0000313" key="5">
    <source>
        <dbReference type="EMBL" id="MFC0478155.1"/>
    </source>
</evidence>
<feature type="compositionally biased region" description="Pro residues" evidence="2">
    <location>
        <begin position="421"/>
        <end position="437"/>
    </location>
</feature>
<reference evidence="5 6" key="1">
    <citation type="submission" date="2024-09" db="EMBL/GenBank/DDBJ databases">
        <authorList>
            <person name="Sun Q."/>
            <person name="Mori K."/>
        </authorList>
    </citation>
    <scope>NUCLEOTIDE SEQUENCE [LARGE SCALE GENOMIC DNA]</scope>
    <source>
        <strain evidence="5 6">CGMCC 1.9126</strain>
    </source>
</reference>
<dbReference type="Pfam" id="PF01471">
    <property type="entry name" value="PG_binding_1"/>
    <property type="match status" value="2"/>
</dbReference>
<evidence type="ECO:0000256" key="1">
    <source>
        <dbReference type="ARBA" id="ARBA00023295"/>
    </source>
</evidence>
<dbReference type="InterPro" id="IPR001223">
    <property type="entry name" value="Glyco_hydro18_cat"/>
</dbReference>
<evidence type="ECO:0000256" key="2">
    <source>
        <dbReference type="SAM" id="MobiDB-lite"/>
    </source>
</evidence>
<dbReference type="PROSITE" id="PS51910">
    <property type="entry name" value="GH18_2"/>
    <property type="match status" value="1"/>
</dbReference>
<evidence type="ECO:0000259" key="3">
    <source>
        <dbReference type="PROSITE" id="PS51782"/>
    </source>
</evidence>
<evidence type="ECO:0000259" key="4">
    <source>
        <dbReference type="PROSITE" id="PS51910"/>
    </source>
</evidence>
<protein>
    <submittedName>
        <fullName evidence="5">Peptidoglycan-binding protein</fullName>
    </submittedName>
</protein>
<dbReference type="InterPro" id="IPR036365">
    <property type="entry name" value="PGBD-like_sf"/>
</dbReference>
<dbReference type="Pfam" id="PF01476">
    <property type="entry name" value="LysM"/>
    <property type="match status" value="1"/>
</dbReference>
<feature type="domain" description="GH18" evidence="4">
    <location>
        <begin position="1"/>
        <end position="322"/>
    </location>
</feature>
<dbReference type="PANTHER" id="PTHR46066:SF2">
    <property type="entry name" value="CHITINASE DOMAIN-CONTAINING PROTEIN 1"/>
    <property type="match status" value="1"/>
</dbReference>
<gene>
    <name evidence="5" type="ORF">ACFFHF_23480</name>
</gene>
<dbReference type="Gene3D" id="3.10.50.10">
    <property type="match status" value="1"/>
</dbReference>
<dbReference type="SUPFAM" id="SSF47090">
    <property type="entry name" value="PGBD-like"/>
    <property type="match status" value="2"/>
</dbReference>
<accession>A0ABV6KXV6</accession>